<evidence type="ECO:0000313" key="3">
    <source>
        <dbReference type="Proteomes" id="UP001201980"/>
    </source>
</evidence>
<feature type="compositionally biased region" description="Basic and acidic residues" evidence="1">
    <location>
        <begin position="387"/>
        <end position="404"/>
    </location>
</feature>
<feature type="region of interest" description="Disordered" evidence="1">
    <location>
        <begin position="240"/>
        <end position="416"/>
    </location>
</feature>
<dbReference type="PANTHER" id="PTHR35711">
    <property type="entry name" value="EXPRESSED PROTEIN"/>
    <property type="match status" value="1"/>
</dbReference>
<reference evidence="2" key="1">
    <citation type="submission" date="2022-07" db="EMBL/GenBank/DDBJ databases">
        <title>Draft genome sequence of Zalerion maritima ATCC 34329, a (micro)plastics degrading marine fungus.</title>
        <authorList>
            <person name="Paco A."/>
            <person name="Goncalves M.F.M."/>
            <person name="Rocha-Santos T.A.P."/>
            <person name="Alves A."/>
        </authorList>
    </citation>
    <scope>NUCLEOTIDE SEQUENCE</scope>
    <source>
        <strain evidence="2">ATCC 34329</strain>
    </source>
</reference>
<keyword evidence="3" id="KW-1185">Reference proteome</keyword>
<evidence type="ECO:0000256" key="1">
    <source>
        <dbReference type="SAM" id="MobiDB-lite"/>
    </source>
</evidence>
<comment type="caution">
    <text evidence="2">The sequence shown here is derived from an EMBL/GenBank/DDBJ whole genome shotgun (WGS) entry which is preliminary data.</text>
</comment>
<dbReference type="EMBL" id="JAKWBI020000014">
    <property type="protein sequence ID" value="KAJ2906418.1"/>
    <property type="molecule type" value="Genomic_DNA"/>
</dbReference>
<evidence type="ECO:0000313" key="2">
    <source>
        <dbReference type="EMBL" id="KAJ2906418.1"/>
    </source>
</evidence>
<name>A0AAD5WWY8_9PEZI</name>
<feature type="compositionally biased region" description="Acidic residues" evidence="1">
    <location>
        <begin position="279"/>
        <end position="291"/>
    </location>
</feature>
<feature type="compositionally biased region" description="Acidic residues" evidence="1">
    <location>
        <begin position="336"/>
        <end position="347"/>
    </location>
</feature>
<proteinExistence type="predicted"/>
<protein>
    <submittedName>
        <fullName evidence="2">Uncharacterized protein</fullName>
    </submittedName>
</protein>
<feature type="region of interest" description="Disordered" evidence="1">
    <location>
        <begin position="132"/>
        <end position="175"/>
    </location>
</feature>
<dbReference type="PANTHER" id="PTHR35711:SF1">
    <property type="entry name" value="ECTODERMAL, ISOFORM F"/>
    <property type="match status" value="1"/>
</dbReference>
<dbReference type="Proteomes" id="UP001201980">
    <property type="component" value="Unassembled WGS sequence"/>
</dbReference>
<organism evidence="2 3">
    <name type="scientific">Zalerion maritima</name>
    <dbReference type="NCBI Taxonomy" id="339359"/>
    <lineage>
        <taxon>Eukaryota</taxon>
        <taxon>Fungi</taxon>
        <taxon>Dikarya</taxon>
        <taxon>Ascomycota</taxon>
        <taxon>Pezizomycotina</taxon>
        <taxon>Sordariomycetes</taxon>
        <taxon>Lulworthiomycetidae</taxon>
        <taxon>Lulworthiales</taxon>
        <taxon>Lulworthiaceae</taxon>
        <taxon>Zalerion</taxon>
    </lineage>
</organism>
<sequence length="416" mass="44824">MSSPAPTQSSAFKLTRRTIRRIFRTLTITLIPLRTTGELVALVRGLPSRSFLPLLPFLLPFVRVDVTGDPAARARIRSVRASSEQVAVNHVTPPEEGAGLLEALLSPLPPHQPVTLNSMSGEFFVPGVSTRHEWLSNSSSPSDQGGEKGDEEEEEEEEEEGGGGGRGGGGGGRRRRRRLVEPADADPFHPRLADQARVLAQMERDEGAWYDGSISSADRGLLLGGNLWVLDEVWDLVSVEDEGDDDGGDGDDDDDDSDYWDPPYSVLLSSDSDSNHDDNDGDDDDDDDDDDNHPIPVPSVPAAPGVPPYHLLSHPNAYGHLDPGGFLYLPVPDGGDNGDDDQLDDDPEAIRDNAAPPYGFDSSPPPYTQHASHDIWAASPPPSRAAPGEDRPDDVPHAPVREGGSEDEFVNGCEYA</sequence>
<gene>
    <name evidence="2" type="ORF">MKZ38_001778</name>
</gene>
<accession>A0AAD5WWY8</accession>
<feature type="compositionally biased region" description="Gly residues" evidence="1">
    <location>
        <begin position="162"/>
        <end position="171"/>
    </location>
</feature>
<feature type="compositionally biased region" description="Pro residues" evidence="1">
    <location>
        <begin position="295"/>
        <end position="307"/>
    </location>
</feature>
<dbReference type="AlphaFoldDB" id="A0AAD5WWY8"/>
<feature type="compositionally biased region" description="Acidic residues" evidence="1">
    <location>
        <begin position="149"/>
        <end position="161"/>
    </location>
</feature>
<feature type="compositionally biased region" description="Acidic residues" evidence="1">
    <location>
        <begin position="240"/>
        <end position="259"/>
    </location>
</feature>